<evidence type="ECO:0000313" key="4">
    <source>
        <dbReference type="Proteomes" id="UP000886865"/>
    </source>
</evidence>
<protein>
    <submittedName>
        <fullName evidence="3">Uncharacterized protein</fullName>
    </submittedName>
</protein>
<evidence type="ECO:0000256" key="1">
    <source>
        <dbReference type="SAM" id="Coils"/>
    </source>
</evidence>
<proteinExistence type="predicted"/>
<evidence type="ECO:0000313" key="3">
    <source>
        <dbReference type="EMBL" id="HIS73419.1"/>
    </source>
</evidence>
<dbReference type="Proteomes" id="UP000886865">
    <property type="component" value="Unassembled WGS sequence"/>
</dbReference>
<dbReference type="AlphaFoldDB" id="A0A9D1JWH4"/>
<feature type="compositionally biased region" description="Acidic residues" evidence="2">
    <location>
        <begin position="29"/>
        <end position="39"/>
    </location>
</feature>
<comment type="caution">
    <text evidence="3">The sequence shown here is derived from an EMBL/GenBank/DDBJ whole genome shotgun (WGS) entry which is preliminary data.</text>
</comment>
<reference evidence="3" key="1">
    <citation type="submission" date="2020-10" db="EMBL/GenBank/DDBJ databases">
        <authorList>
            <person name="Gilroy R."/>
        </authorList>
    </citation>
    <scope>NUCLEOTIDE SEQUENCE</scope>
    <source>
        <strain evidence="3">CHK152-2871</strain>
    </source>
</reference>
<accession>A0A9D1JWH4</accession>
<reference evidence="3" key="2">
    <citation type="journal article" date="2021" name="PeerJ">
        <title>Extensive microbial diversity within the chicken gut microbiome revealed by metagenomics and culture.</title>
        <authorList>
            <person name="Gilroy R."/>
            <person name="Ravi A."/>
            <person name="Getino M."/>
            <person name="Pursley I."/>
            <person name="Horton D.L."/>
            <person name="Alikhan N.F."/>
            <person name="Baker D."/>
            <person name="Gharbi K."/>
            <person name="Hall N."/>
            <person name="Watson M."/>
            <person name="Adriaenssens E.M."/>
            <person name="Foster-Nyarko E."/>
            <person name="Jarju S."/>
            <person name="Secka A."/>
            <person name="Antonio M."/>
            <person name="Oren A."/>
            <person name="Chaudhuri R.R."/>
            <person name="La Ragione R."/>
            <person name="Hildebrand F."/>
            <person name="Pallen M.J."/>
        </authorList>
    </citation>
    <scope>NUCLEOTIDE SEQUENCE</scope>
    <source>
        <strain evidence="3">CHK152-2871</strain>
    </source>
</reference>
<name>A0A9D1JWH4_9BACT</name>
<organism evidence="3 4">
    <name type="scientific">Candidatus Galligastranaerophilus intestinavium</name>
    <dbReference type="NCBI Taxonomy" id="2840836"/>
    <lineage>
        <taxon>Bacteria</taxon>
        <taxon>Candidatus Galligastranaerophilus</taxon>
    </lineage>
</organism>
<feature type="coiled-coil region" evidence="1">
    <location>
        <begin position="160"/>
        <end position="194"/>
    </location>
</feature>
<gene>
    <name evidence="3" type="ORF">IAA86_00165</name>
</gene>
<sequence>MQNNNLPKNMGKKIADALKQQDNLSENTDTLEIESDSDSVENTINYQESNETFDTSFDLGSDNVQDSTEYNPVFSVDVDEIDKTSDMKLSIDSEEDEAAEEFEMPNNINVLKRLINQLPTGVPRQTGAQIIRQTIEALGIPMKSVLQDAQRVRDCLNSSIKDCNYTIQEYKTNIRNLEKQSANYQKQLNKLNDIIGLFVYNDRK</sequence>
<keyword evidence="1" id="KW-0175">Coiled coil</keyword>
<evidence type="ECO:0000256" key="2">
    <source>
        <dbReference type="SAM" id="MobiDB-lite"/>
    </source>
</evidence>
<feature type="region of interest" description="Disordered" evidence="2">
    <location>
        <begin position="1"/>
        <end position="41"/>
    </location>
</feature>
<dbReference type="EMBL" id="DVJQ01000002">
    <property type="protein sequence ID" value="HIS73419.1"/>
    <property type="molecule type" value="Genomic_DNA"/>
</dbReference>